<organism evidence="1 2">
    <name type="scientific">Melastoma candidum</name>
    <dbReference type="NCBI Taxonomy" id="119954"/>
    <lineage>
        <taxon>Eukaryota</taxon>
        <taxon>Viridiplantae</taxon>
        <taxon>Streptophyta</taxon>
        <taxon>Embryophyta</taxon>
        <taxon>Tracheophyta</taxon>
        <taxon>Spermatophyta</taxon>
        <taxon>Magnoliopsida</taxon>
        <taxon>eudicotyledons</taxon>
        <taxon>Gunneridae</taxon>
        <taxon>Pentapetalae</taxon>
        <taxon>rosids</taxon>
        <taxon>malvids</taxon>
        <taxon>Myrtales</taxon>
        <taxon>Melastomataceae</taxon>
        <taxon>Melastomatoideae</taxon>
        <taxon>Melastomateae</taxon>
        <taxon>Melastoma</taxon>
    </lineage>
</organism>
<keyword evidence="2" id="KW-1185">Reference proteome</keyword>
<evidence type="ECO:0000313" key="1">
    <source>
        <dbReference type="EMBL" id="KAI4373155.1"/>
    </source>
</evidence>
<dbReference type="Proteomes" id="UP001057402">
    <property type="component" value="Chromosome 4"/>
</dbReference>
<gene>
    <name evidence="1" type="ORF">MLD38_011313</name>
</gene>
<accession>A0ACB9R2M6</accession>
<comment type="caution">
    <text evidence="1">The sequence shown here is derived from an EMBL/GenBank/DDBJ whole genome shotgun (WGS) entry which is preliminary data.</text>
</comment>
<sequence>MASLHVLAIPFPAQGHNIPLMELSQCLAVSGFHVTFVNSEVDHRKVLRSLPDSGGAYFGRKDSSCNAGGIGATDRGAERARREDKVSCVIAEFSMSWAFKVAKKMGIQKVAAFWPVSAAFLAVLWSVPKLIEDGVVDENGRTPLKQELIRLEPTMPAMNPRHFYWTCMGNLEAHKTLFGFAESVYKLGEDDVEWILQLLD</sequence>
<proteinExistence type="predicted"/>
<dbReference type="EMBL" id="CM042883">
    <property type="protein sequence ID" value="KAI4373155.1"/>
    <property type="molecule type" value="Genomic_DNA"/>
</dbReference>
<evidence type="ECO:0000313" key="2">
    <source>
        <dbReference type="Proteomes" id="UP001057402"/>
    </source>
</evidence>
<name>A0ACB9R2M6_9MYRT</name>
<protein>
    <submittedName>
        <fullName evidence="1">Uncharacterized protein</fullName>
    </submittedName>
</protein>
<reference evidence="2" key="1">
    <citation type="journal article" date="2023" name="Front. Plant Sci.">
        <title>Chromosomal-level genome assembly of Melastoma candidum provides insights into trichome evolution.</title>
        <authorList>
            <person name="Zhong Y."/>
            <person name="Wu W."/>
            <person name="Sun C."/>
            <person name="Zou P."/>
            <person name="Liu Y."/>
            <person name="Dai S."/>
            <person name="Zhou R."/>
        </authorList>
    </citation>
    <scope>NUCLEOTIDE SEQUENCE [LARGE SCALE GENOMIC DNA]</scope>
</reference>